<feature type="binding site" evidence="13">
    <location>
        <position position="268"/>
    </location>
    <ligand>
        <name>[2Fe-2S] cluster</name>
        <dbReference type="ChEBI" id="CHEBI:190135"/>
    </ligand>
</feature>
<comment type="subunit">
    <text evidence="13">Homodimer.</text>
</comment>
<dbReference type="GO" id="GO:0004076">
    <property type="term" value="F:biotin synthase activity"/>
    <property type="evidence" value="ECO:0007669"/>
    <property type="project" value="UniProtKB-EC"/>
</dbReference>
<evidence type="ECO:0000256" key="11">
    <source>
        <dbReference type="ARBA" id="ARBA00023014"/>
    </source>
</evidence>
<comment type="cofactor">
    <cofactor evidence="13">
        <name>[2Fe-2S] cluster</name>
        <dbReference type="ChEBI" id="CHEBI:190135"/>
    </cofactor>
    <text evidence="13">Binds 1 [2Fe-2S] cluster. The cluster is coordinated with 3 cysteines and 1 arginine.</text>
</comment>
<organism evidence="15 16">
    <name type="scientific">Fusibacter ferrireducens</name>
    <dbReference type="NCBI Taxonomy" id="2785058"/>
    <lineage>
        <taxon>Bacteria</taxon>
        <taxon>Bacillati</taxon>
        <taxon>Bacillota</taxon>
        <taxon>Clostridia</taxon>
        <taxon>Eubacteriales</taxon>
        <taxon>Eubacteriales Family XII. Incertae Sedis</taxon>
        <taxon>Fusibacter</taxon>
    </lineage>
</organism>
<gene>
    <name evidence="13 15" type="primary">bioB</name>
    <name evidence="15" type="ORF">ISU02_19800</name>
</gene>
<dbReference type="InterPro" id="IPR007197">
    <property type="entry name" value="rSAM"/>
</dbReference>
<evidence type="ECO:0000256" key="8">
    <source>
        <dbReference type="ARBA" id="ARBA00022723"/>
    </source>
</evidence>
<dbReference type="EMBL" id="JADKNH010000015">
    <property type="protein sequence ID" value="MBF4695344.1"/>
    <property type="molecule type" value="Genomic_DNA"/>
</dbReference>
<dbReference type="SFLD" id="SFLDG01060">
    <property type="entry name" value="BATS_domain_containing"/>
    <property type="match status" value="1"/>
</dbReference>
<dbReference type="SFLD" id="SFLDG01278">
    <property type="entry name" value="biotin_synthase_like"/>
    <property type="match status" value="1"/>
</dbReference>
<evidence type="ECO:0000256" key="2">
    <source>
        <dbReference type="ARBA" id="ARBA00010765"/>
    </source>
</evidence>
<comment type="pathway">
    <text evidence="1 13">Cofactor biosynthesis; biotin biosynthesis; biotin from 7,8-diaminononanoate: step 2/2.</text>
</comment>
<dbReference type="Proteomes" id="UP000614200">
    <property type="component" value="Unassembled WGS sequence"/>
</dbReference>
<comment type="catalytic activity">
    <reaction evidence="12 13">
        <text>(4R,5S)-dethiobiotin + (sulfur carrier)-SH + 2 reduced [2Fe-2S]-[ferredoxin] + 2 S-adenosyl-L-methionine = (sulfur carrier)-H + biotin + 2 5'-deoxyadenosine + 2 L-methionine + 2 oxidized [2Fe-2S]-[ferredoxin]</text>
        <dbReference type="Rhea" id="RHEA:22060"/>
        <dbReference type="Rhea" id="RHEA-COMP:10000"/>
        <dbReference type="Rhea" id="RHEA-COMP:10001"/>
        <dbReference type="Rhea" id="RHEA-COMP:14737"/>
        <dbReference type="Rhea" id="RHEA-COMP:14739"/>
        <dbReference type="ChEBI" id="CHEBI:17319"/>
        <dbReference type="ChEBI" id="CHEBI:29917"/>
        <dbReference type="ChEBI" id="CHEBI:33737"/>
        <dbReference type="ChEBI" id="CHEBI:33738"/>
        <dbReference type="ChEBI" id="CHEBI:57586"/>
        <dbReference type="ChEBI" id="CHEBI:57844"/>
        <dbReference type="ChEBI" id="CHEBI:59789"/>
        <dbReference type="ChEBI" id="CHEBI:64428"/>
        <dbReference type="ChEBI" id="CHEBI:149473"/>
        <dbReference type="EC" id="2.8.1.6"/>
    </reaction>
</comment>
<evidence type="ECO:0000256" key="4">
    <source>
        <dbReference type="ARBA" id="ARBA00022485"/>
    </source>
</evidence>
<dbReference type="EC" id="2.8.1.6" evidence="3 13"/>
<dbReference type="CDD" id="cd01335">
    <property type="entry name" value="Radical_SAM"/>
    <property type="match status" value="1"/>
</dbReference>
<dbReference type="HAMAP" id="MF_01694">
    <property type="entry name" value="BioB"/>
    <property type="match status" value="1"/>
</dbReference>
<dbReference type="InterPro" id="IPR058240">
    <property type="entry name" value="rSAM_sf"/>
</dbReference>
<evidence type="ECO:0000256" key="9">
    <source>
        <dbReference type="ARBA" id="ARBA00022756"/>
    </source>
</evidence>
<dbReference type="PROSITE" id="PS51918">
    <property type="entry name" value="RADICAL_SAM"/>
    <property type="match status" value="1"/>
</dbReference>
<evidence type="ECO:0000256" key="6">
    <source>
        <dbReference type="ARBA" id="ARBA00022691"/>
    </source>
</evidence>
<accession>A0ABS0A0C8</accession>
<evidence type="ECO:0000256" key="12">
    <source>
        <dbReference type="ARBA" id="ARBA00051157"/>
    </source>
</evidence>
<evidence type="ECO:0000313" key="15">
    <source>
        <dbReference type="EMBL" id="MBF4695344.1"/>
    </source>
</evidence>
<evidence type="ECO:0000313" key="16">
    <source>
        <dbReference type="Proteomes" id="UP000614200"/>
    </source>
</evidence>
<dbReference type="RefSeq" id="WP_194703584.1">
    <property type="nucleotide sequence ID" value="NZ_JADKNH010000015.1"/>
</dbReference>
<feature type="binding site" evidence="13">
    <location>
        <position position="138"/>
    </location>
    <ligand>
        <name>[2Fe-2S] cluster</name>
        <dbReference type="ChEBI" id="CHEBI:190135"/>
    </ligand>
</feature>
<keyword evidence="11 13" id="KW-0411">Iron-sulfur</keyword>
<dbReference type="PIRSF" id="PIRSF001619">
    <property type="entry name" value="Biotin_synth"/>
    <property type="match status" value="1"/>
</dbReference>
<evidence type="ECO:0000256" key="1">
    <source>
        <dbReference type="ARBA" id="ARBA00004942"/>
    </source>
</evidence>
<evidence type="ECO:0000256" key="5">
    <source>
        <dbReference type="ARBA" id="ARBA00022679"/>
    </source>
</evidence>
<evidence type="ECO:0000256" key="3">
    <source>
        <dbReference type="ARBA" id="ARBA00012236"/>
    </source>
</evidence>
<dbReference type="InterPro" id="IPR013785">
    <property type="entry name" value="Aldolase_TIM"/>
</dbReference>
<evidence type="ECO:0000256" key="7">
    <source>
        <dbReference type="ARBA" id="ARBA00022714"/>
    </source>
</evidence>
<comment type="function">
    <text evidence="13">Catalyzes the conversion of dethiobiotin (DTB) to biotin by the insertion of a sulfur atom into dethiobiotin via a radical-based mechanism.</text>
</comment>
<protein>
    <recommendedName>
        <fullName evidence="3 13">Biotin synthase</fullName>
        <ecNumber evidence="3 13">2.8.1.6</ecNumber>
    </recommendedName>
</protein>
<keyword evidence="6 13" id="KW-0949">S-adenosyl-L-methionine</keyword>
<keyword evidence="5 13" id="KW-0808">Transferase</keyword>
<dbReference type="SFLD" id="SFLDS00029">
    <property type="entry name" value="Radical_SAM"/>
    <property type="match status" value="1"/>
</dbReference>
<feature type="domain" description="Radical SAM core" evidence="14">
    <location>
        <begin position="44"/>
        <end position="273"/>
    </location>
</feature>
<feature type="binding site" evidence="13">
    <location>
        <position position="62"/>
    </location>
    <ligand>
        <name>[4Fe-4S] cluster</name>
        <dbReference type="ChEBI" id="CHEBI:49883"/>
        <note>4Fe-4S-S-AdoMet</note>
    </ligand>
</feature>
<keyword evidence="8 13" id="KW-0479">Metal-binding</keyword>
<evidence type="ECO:0000259" key="14">
    <source>
        <dbReference type="PROSITE" id="PS51918"/>
    </source>
</evidence>
<dbReference type="Pfam" id="PF04055">
    <property type="entry name" value="Radical_SAM"/>
    <property type="match status" value="1"/>
</dbReference>
<comment type="caution">
    <text evidence="15">The sequence shown here is derived from an EMBL/GenBank/DDBJ whole genome shotgun (WGS) entry which is preliminary data.</text>
</comment>
<keyword evidence="10 13" id="KW-0408">Iron</keyword>
<dbReference type="NCBIfam" id="TIGR00433">
    <property type="entry name" value="bioB"/>
    <property type="match status" value="1"/>
</dbReference>
<dbReference type="SMART" id="SM00729">
    <property type="entry name" value="Elp3"/>
    <property type="match status" value="1"/>
</dbReference>
<evidence type="ECO:0000256" key="13">
    <source>
        <dbReference type="HAMAP-Rule" id="MF_01694"/>
    </source>
</evidence>
<dbReference type="SMART" id="SM00876">
    <property type="entry name" value="BATS"/>
    <property type="match status" value="1"/>
</dbReference>
<dbReference type="PANTHER" id="PTHR22976">
    <property type="entry name" value="BIOTIN SYNTHASE"/>
    <property type="match status" value="1"/>
</dbReference>
<name>A0ABS0A0C8_9FIRM</name>
<dbReference type="Pfam" id="PF06968">
    <property type="entry name" value="BATS"/>
    <property type="match status" value="1"/>
</dbReference>
<dbReference type="InterPro" id="IPR006638">
    <property type="entry name" value="Elp3/MiaA/NifB-like_rSAM"/>
</dbReference>
<dbReference type="InterPro" id="IPR010722">
    <property type="entry name" value="BATS_dom"/>
</dbReference>
<comment type="cofactor">
    <cofactor evidence="13">
        <name>[4Fe-4S] cluster</name>
        <dbReference type="ChEBI" id="CHEBI:49883"/>
    </cofactor>
    <text evidence="13">Binds 1 [4Fe-4S] cluster. The cluster is coordinated with 3 cysteines and an exchangeable S-adenosyl-L-methionine.</text>
</comment>
<dbReference type="SUPFAM" id="SSF102114">
    <property type="entry name" value="Radical SAM enzymes"/>
    <property type="match status" value="1"/>
</dbReference>
<feature type="binding site" evidence="13">
    <location>
        <position position="69"/>
    </location>
    <ligand>
        <name>[4Fe-4S] cluster</name>
        <dbReference type="ChEBI" id="CHEBI:49883"/>
        <note>4Fe-4S-S-AdoMet</note>
    </ligand>
</feature>
<reference evidence="15 16" key="1">
    <citation type="submission" date="2020-11" db="EMBL/GenBank/DDBJ databases">
        <title>Fusibacter basophilias sp. nov.</title>
        <authorList>
            <person name="Qiu D."/>
        </authorList>
    </citation>
    <scope>NUCLEOTIDE SEQUENCE [LARGE SCALE GENOMIC DNA]</scope>
    <source>
        <strain evidence="15 16">Q10-2</strain>
    </source>
</reference>
<dbReference type="InterPro" id="IPR002684">
    <property type="entry name" value="Biotin_synth/BioAB"/>
</dbReference>
<dbReference type="InterPro" id="IPR024177">
    <property type="entry name" value="Biotin_synthase"/>
</dbReference>
<proteinExistence type="inferred from homology"/>
<keyword evidence="4 13" id="KW-0004">4Fe-4S</keyword>
<evidence type="ECO:0000256" key="10">
    <source>
        <dbReference type="ARBA" id="ARBA00023004"/>
    </source>
</evidence>
<keyword evidence="16" id="KW-1185">Reference proteome</keyword>
<keyword evidence="9 13" id="KW-0093">Biotin biosynthesis</keyword>
<feature type="binding site" evidence="13">
    <location>
        <position position="198"/>
    </location>
    <ligand>
        <name>[2Fe-2S] cluster</name>
        <dbReference type="ChEBI" id="CHEBI:190135"/>
    </ligand>
</feature>
<dbReference type="Gene3D" id="3.20.20.70">
    <property type="entry name" value="Aldolase class I"/>
    <property type="match status" value="1"/>
</dbReference>
<dbReference type="PANTHER" id="PTHR22976:SF2">
    <property type="entry name" value="BIOTIN SYNTHASE, MITOCHONDRIAL"/>
    <property type="match status" value="1"/>
</dbReference>
<comment type="similarity">
    <text evidence="2 13">Belongs to the radical SAM superfamily. Biotin synthase family.</text>
</comment>
<feature type="binding site" evidence="13">
    <location>
        <position position="66"/>
    </location>
    <ligand>
        <name>[4Fe-4S] cluster</name>
        <dbReference type="ChEBI" id="CHEBI:49883"/>
        <note>4Fe-4S-S-AdoMet</note>
    </ligand>
</feature>
<feature type="binding site" evidence="13">
    <location>
        <position position="106"/>
    </location>
    <ligand>
        <name>[2Fe-2S] cluster</name>
        <dbReference type="ChEBI" id="CHEBI:190135"/>
    </ligand>
</feature>
<keyword evidence="7 13" id="KW-0001">2Fe-2S</keyword>
<sequence>MLKAIEDKILRGDAILYSEAVMLLEDSIALEALMASANRIRIERAGHKLALCSIINGKNGQCSEDCKFCAQSVHYETGVDVYEQMPIDKIVETAKSLEKEGVKRFSIVTSGRSLHPQDMSWLLEAYRALKRETELELCASHGMLTLEQAKVLKAIGVTTYHHNLETSRSHYADVCTTHSYEARIETIKNCQRAGLKVCSGGIFGIDETDVDRIDMAFELKKLEIKSVPINFLMPISGTPMALNELPSPERILRMLAIYRMILPDAEIRFAGGRAYLGELVKRGFQGGVNGALSGNYLTTVGNTIAQDMALIRSLGFEV</sequence>